<dbReference type="Pfam" id="PF13475">
    <property type="entry name" value="DUF4116"/>
    <property type="match status" value="1"/>
</dbReference>
<keyword evidence="1" id="KW-0732">Signal</keyword>
<dbReference type="InterPro" id="IPR025197">
    <property type="entry name" value="DUF4116"/>
</dbReference>
<feature type="non-terminal residue" evidence="3">
    <location>
        <position position="1"/>
    </location>
</feature>
<feature type="non-terminal residue" evidence="3">
    <location>
        <position position="116"/>
    </location>
</feature>
<feature type="domain" description="DUF4116" evidence="2">
    <location>
        <begin position="34"/>
        <end position="78"/>
    </location>
</feature>
<reference evidence="3" key="1">
    <citation type="submission" date="2023-10" db="EMBL/GenBank/DDBJ databases">
        <authorList>
            <person name="Chen Y."/>
            <person name="Shah S."/>
            <person name="Dougan E. K."/>
            <person name="Thang M."/>
            <person name="Chan C."/>
        </authorList>
    </citation>
    <scope>NUCLEOTIDE SEQUENCE [LARGE SCALE GENOMIC DNA]</scope>
</reference>
<feature type="chain" id="PRO_5045948284" description="DUF4116 domain-containing protein" evidence="1">
    <location>
        <begin position="22"/>
        <end position="116"/>
    </location>
</feature>
<protein>
    <recommendedName>
        <fullName evidence="2">DUF4116 domain-containing protein</fullName>
    </recommendedName>
</protein>
<dbReference type="Proteomes" id="UP001189429">
    <property type="component" value="Unassembled WGS sequence"/>
</dbReference>
<comment type="caution">
    <text evidence="3">The sequence shown here is derived from an EMBL/GenBank/DDBJ whole genome shotgun (WGS) entry which is preliminary data.</text>
</comment>
<name>A0ABN9X5U1_9DINO</name>
<dbReference type="EMBL" id="CAUYUJ010019738">
    <property type="protein sequence ID" value="CAK0893351.1"/>
    <property type="molecule type" value="Genomic_DNA"/>
</dbReference>
<organism evidence="3 4">
    <name type="scientific">Prorocentrum cordatum</name>
    <dbReference type="NCBI Taxonomy" id="2364126"/>
    <lineage>
        <taxon>Eukaryota</taxon>
        <taxon>Sar</taxon>
        <taxon>Alveolata</taxon>
        <taxon>Dinophyceae</taxon>
        <taxon>Prorocentrales</taxon>
        <taxon>Prorocentraceae</taxon>
        <taxon>Prorocentrum</taxon>
    </lineage>
</organism>
<evidence type="ECO:0000256" key="1">
    <source>
        <dbReference type="SAM" id="SignalP"/>
    </source>
</evidence>
<keyword evidence="4" id="KW-1185">Reference proteome</keyword>
<sequence length="116" mass="12100">FFASCMSGDVFFLCRSGLALAHASVALRADPAVVAAAVASDGEALEFAAVQLRACPEIVLAAVRRSPGALRFAAPELRFSPGWASLLSAPGLCGDRAVALAAVAQDRRRRRRQSCA</sequence>
<accession>A0ABN9X5U1</accession>
<evidence type="ECO:0000259" key="2">
    <source>
        <dbReference type="Pfam" id="PF13475"/>
    </source>
</evidence>
<feature type="signal peptide" evidence="1">
    <location>
        <begin position="1"/>
        <end position="21"/>
    </location>
</feature>
<evidence type="ECO:0000313" key="3">
    <source>
        <dbReference type="EMBL" id="CAK0893351.1"/>
    </source>
</evidence>
<proteinExistence type="predicted"/>
<gene>
    <name evidence="3" type="ORF">PCOR1329_LOCUS72710</name>
</gene>
<evidence type="ECO:0000313" key="4">
    <source>
        <dbReference type="Proteomes" id="UP001189429"/>
    </source>
</evidence>